<dbReference type="PANTHER" id="PTHR11941">
    <property type="entry name" value="ENOYL-COA HYDRATASE-RELATED"/>
    <property type="match status" value="1"/>
</dbReference>
<comment type="similarity">
    <text evidence="1 3">Belongs to the enoyl-CoA hydratase/isomerase family.</text>
</comment>
<proteinExistence type="inferred from homology"/>
<evidence type="ECO:0000256" key="2">
    <source>
        <dbReference type="ARBA" id="ARBA00023239"/>
    </source>
</evidence>
<keyword evidence="5" id="KW-1185">Reference proteome</keyword>
<evidence type="ECO:0000313" key="4">
    <source>
        <dbReference type="EMBL" id="MFC1851011.1"/>
    </source>
</evidence>
<gene>
    <name evidence="4" type="ORF">ACFL27_12525</name>
</gene>
<dbReference type="InterPro" id="IPR001753">
    <property type="entry name" value="Enoyl-CoA_hydra/iso"/>
</dbReference>
<dbReference type="InterPro" id="IPR018376">
    <property type="entry name" value="Enoyl-CoA_hyd/isom_CS"/>
</dbReference>
<keyword evidence="2" id="KW-0456">Lyase</keyword>
<evidence type="ECO:0000313" key="5">
    <source>
        <dbReference type="Proteomes" id="UP001594351"/>
    </source>
</evidence>
<dbReference type="SUPFAM" id="SSF52096">
    <property type="entry name" value="ClpP/crotonase"/>
    <property type="match status" value="1"/>
</dbReference>
<organism evidence="4 5">
    <name type="scientific">candidate division CSSED10-310 bacterium</name>
    <dbReference type="NCBI Taxonomy" id="2855610"/>
    <lineage>
        <taxon>Bacteria</taxon>
        <taxon>Bacteria division CSSED10-310</taxon>
    </lineage>
</organism>
<comment type="caution">
    <text evidence="4">The sequence shown here is derived from an EMBL/GenBank/DDBJ whole genome shotgun (WGS) entry which is preliminary data.</text>
</comment>
<accession>A0ABV6YY72</accession>
<dbReference type="InterPro" id="IPR014748">
    <property type="entry name" value="Enoyl-CoA_hydra_C"/>
</dbReference>
<dbReference type="Gene3D" id="3.90.226.10">
    <property type="entry name" value="2-enoyl-CoA Hydratase, Chain A, domain 1"/>
    <property type="match status" value="1"/>
</dbReference>
<dbReference type="CDD" id="cd06558">
    <property type="entry name" value="crotonase-like"/>
    <property type="match status" value="1"/>
</dbReference>
<name>A0ABV6YY72_UNCC1</name>
<evidence type="ECO:0000256" key="1">
    <source>
        <dbReference type="ARBA" id="ARBA00005254"/>
    </source>
</evidence>
<dbReference type="PANTHER" id="PTHR11941:SF133">
    <property type="entry name" value="1,2-EPOXYPHENYLACETYL-COA ISOMERASE"/>
    <property type="match status" value="1"/>
</dbReference>
<dbReference type="InterPro" id="IPR029045">
    <property type="entry name" value="ClpP/crotonase-like_dom_sf"/>
</dbReference>
<protein>
    <submittedName>
        <fullName evidence="4">Enoyl-CoA hydratase/isomerase family protein</fullName>
    </submittedName>
</protein>
<sequence>MFQHLILEKHYPLAKIIFNRPAKKNSMIPEMGEEVALAVSEINQDEAVRVVIVTGAGDSFSAGGDLNMIIDLTKIPQEESYQFMTRYYRNYFSLQKLQMPTIAMMNGHAIGAGLCISLACDLRLIAEQAKVGVTFVKVGLNGGMGGSYMLPRMIGLARASELLFTGKLISAQRAYEMGLVNYVYPLQQLEEETRKLAVDIASHAPQALKYTKRSLLEGLSTTLDHVFELESQGQSICYKTEDILEGVASTKEKRKARFTGR</sequence>
<dbReference type="Gene3D" id="1.10.12.10">
    <property type="entry name" value="Lyase 2-enoyl-coa Hydratase, Chain A, domain 2"/>
    <property type="match status" value="1"/>
</dbReference>
<dbReference type="EMBL" id="JBHPBY010000143">
    <property type="protein sequence ID" value="MFC1851011.1"/>
    <property type="molecule type" value="Genomic_DNA"/>
</dbReference>
<dbReference type="Proteomes" id="UP001594351">
    <property type="component" value="Unassembled WGS sequence"/>
</dbReference>
<dbReference type="Pfam" id="PF00378">
    <property type="entry name" value="ECH_1"/>
    <property type="match status" value="1"/>
</dbReference>
<evidence type="ECO:0000256" key="3">
    <source>
        <dbReference type="RuleBase" id="RU003707"/>
    </source>
</evidence>
<reference evidence="4 5" key="1">
    <citation type="submission" date="2024-09" db="EMBL/GenBank/DDBJ databases">
        <title>Laminarin stimulates single cell rates of sulfate reduction while oxygen inhibits transcriptomic activity in coastal marine sediment.</title>
        <authorList>
            <person name="Lindsay M."/>
            <person name="Orcutt B."/>
            <person name="Emerson D."/>
            <person name="Stepanauskas R."/>
            <person name="D'Angelo T."/>
        </authorList>
    </citation>
    <scope>NUCLEOTIDE SEQUENCE [LARGE SCALE GENOMIC DNA]</scope>
    <source>
        <strain evidence="4">SAG AM-311-K15</strain>
    </source>
</reference>
<dbReference type="PROSITE" id="PS00166">
    <property type="entry name" value="ENOYL_COA_HYDRATASE"/>
    <property type="match status" value="1"/>
</dbReference>